<dbReference type="Pfam" id="PF05448">
    <property type="entry name" value="AXE1"/>
    <property type="match status" value="1"/>
</dbReference>
<dbReference type="InterPro" id="IPR008391">
    <property type="entry name" value="AXE1_dom"/>
</dbReference>
<gene>
    <name evidence="4" type="ORF">FC59_GL000472</name>
</gene>
<proteinExistence type="predicted"/>
<dbReference type="InterPro" id="IPR039069">
    <property type="entry name" value="CE7"/>
</dbReference>
<evidence type="ECO:0000313" key="4">
    <source>
        <dbReference type="EMBL" id="KRM04783.1"/>
    </source>
</evidence>
<dbReference type="Proteomes" id="UP000051307">
    <property type="component" value="Unassembled WGS sequence"/>
</dbReference>
<feature type="binding site" evidence="2">
    <location>
        <position position="88"/>
    </location>
    <ligand>
        <name>substrate</name>
    </ligand>
</feature>
<dbReference type="RefSeq" id="WP_025015187.1">
    <property type="nucleotide sequence ID" value="NZ_AZFU01000017.1"/>
</dbReference>
<evidence type="ECO:0000313" key="5">
    <source>
        <dbReference type="Proteomes" id="UP000051307"/>
    </source>
</evidence>
<dbReference type="EMBL" id="AZFU01000017">
    <property type="protein sequence ID" value="KRM04783.1"/>
    <property type="molecule type" value="Genomic_DNA"/>
</dbReference>
<dbReference type="GO" id="GO:0005976">
    <property type="term" value="P:polysaccharide metabolic process"/>
    <property type="evidence" value="ECO:0007669"/>
    <property type="project" value="TreeGrafter"/>
</dbReference>
<comment type="caution">
    <text evidence="4">The sequence shown here is derived from an EMBL/GenBank/DDBJ whole genome shotgun (WGS) entry which is preliminary data.</text>
</comment>
<evidence type="ECO:0000256" key="2">
    <source>
        <dbReference type="PIRSR" id="PIRSR639069-2"/>
    </source>
</evidence>
<name>A0A0R1VHR0_9LACO</name>
<dbReference type="SUPFAM" id="SSF53474">
    <property type="entry name" value="alpha/beta-Hydrolases"/>
    <property type="match status" value="1"/>
</dbReference>
<organism evidence="4 5">
    <name type="scientific">Lactobacillus kitasatonis DSM 16761 = JCM 1039</name>
    <dbReference type="NCBI Taxonomy" id="1423767"/>
    <lineage>
        <taxon>Bacteria</taxon>
        <taxon>Bacillati</taxon>
        <taxon>Bacillota</taxon>
        <taxon>Bacilli</taxon>
        <taxon>Lactobacillales</taxon>
        <taxon>Lactobacillaceae</taxon>
        <taxon>Lactobacillus</taxon>
    </lineage>
</organism>
<accession>A0A0R1VHR0</accession>
<dbReference type="AlphaFoldDB" id="A0A0R1VHR0"/>
<dbReference type="PANTHER" id="PTHR40111">
    <property type="entry name" value="CEPHALOSPORIN-C DEACETYLASE"/>
    <property type="match status" value="1"/>
</dbReference>
<dbReference type="OrthoDB" id="9770528at2"/>
<feature type="domain" description="Acetyl xylan esterase" evidence="3">
    <location>
        <begin position="5"/>
        <end position="310"/>
    </location>
</feature>
<dbReference type="PANTHER" id="PTHR40111:SF1">
    <property type="entry name" value="CEPHALOSPORIN-C DEACETYLASE"/>
    <property type="match status" value="1"/>
</dbReference>
<dbReference type="GO" id="GO:0052689">
    <property type="term" value="F:carboxylic ester hydrolase activity"/>
    <property type="evidence" value="ECO:0007669"/>
    <property type="project" value="TreeGrafter"/>
</dbReference>
<dbReference type="PATRIC" id="fig|1423767.3.peg.488"/>
<feature type="active site" description="Charge relay system" evidence="1">
    <location>
        <position position="298"/>
    </location>
</feature>
<evidence type="ECO:0000256" key="1">
    <source>
        <dbReference type="PIRSR" id="PIRSR639069-1"/>
    </source>
</evidence>
<protein>
    <submittedName>
        <fullName evidence="4">Cephalosporin-C deacetylase</fullName>
    </submittedName>
</protein>
<evidence type="ECO:0000259" key="3">
    <source>
        <dbReference type="Pfam" id="PF05448"/>
    </source>
</evidence>
<dbReference type="Gene3D" id="3.40.50.1820">
    <property type="entry name" value="alpha/beta hydrolase"/>
    <property type="match status" value="1"/>
</dbReference>
<feature type="active site" description="Charge relay system" evidence="1">
    <location>
        <position position="269"/>
    </location>
</feature>
<sequence>MVNVNNFTNYLGLGQKPDDFDEFWNKGKKEVDKLGTSYELKQVDLPSHVANFYHLYFTGISGARVHAQLVVPKKIEGKHPGVLLFHGYHCDSGDFQDKVGWAAEGFVSLALDCRGQGGLSEDNVAVKGDILNGLIIRGVEEWDPEKLYYYRVFLDTYQAAHILMSMDHVDEKKIFAQGASQGGGLSIACAGLVPEIYKVQVAYPFLSDYRKAYQYGPNTAFSELSYWFKYRDPLHQKEDDFFNLLDYIDIKYLAENIKAKVIWEIGGSDQLVPPDTQMAAYNRIKSKKKLYVEPEYGHEYLPHLGDETRSFFIE</sequence>
<reference evidence="4 5" key="1">
    <citation type="journal article" date="2015" name="Genome Announc.">
        <title>Expanding the biotechnology potential of lactobacilli through comparative genomics of 213 strains and associated genera.</title>
        <authorList>
            <person name="Sun Z."/>
            <person name="Harris H.M."/>
            <person name="McCann A."/>
            <person name="Guo C."/>
            <person name="Argimon S."/>
            <person name="Zhang W."/>
            <person name="Yang X."/>
            <person name="Jeffery I.B."/>
            <person name="Cooney J.C."/>
            <person name="Kagawa T.F."/>
            <person name="Liu W."/>
            <person name="Song Y."/>
            <person name="Salvetti E."/>
            <person name="Wrobel A."/>
            <person name="Rasinkangas P."/>
            <person name="Parkhill J."/>
            <person name="Rea M.C."/>
            <person name="O'Sullivan O."/>
            <person name="Ritari J."/>
            <person name="Douillard F.P."/>
            <person name="Paul Ross R."/>
            <person name="Yang R."/>
            <person name="Briner A.E."/>
            <person name="Felis G.E."/>
            <person name="de Vos W.M."/>
            <person name="Barrangou R."/>
            <person name="Klaenhammer T.R."/>
            <person name="Caufield P.W."/>
            <person name="Cui Y."/>
            <person name="Zhang H."/>
            <person name="O'Toole P.W."/>
        </authorList>
    </citation>
    <scope>NUCLEOTIDE SEQUENCE [LARGE SCALE GENOMIC DNA]</scope>
    <source>
        <strain evidence="4 5">DSM 16761</strain>
    </source>
</reference>
<dbReference type="eggNOG" id="COG3458">
    <property type="taxonomic scope" value="Bacteria"/>
</dbReference>
<dbReference type="InterPro" id="IPR029058">
    <property type="entry name" value="AB_hydrolase_fold"/>
</dbReference>
<feature type="active site" description="Nucleophile" evidence="1">
    <location>
        <position position="180"/>
    </location>
</feature>